<dbReference type="InterPro" id="IPR036390">
    <property type="entry name" value="WH_DNA-bd_sf"/>
</dbReference>
<evidence type="ECO:0000256" key="1">
    <source>
        <dbReference type="ARBA" id="ARBA00009437"/>
    </source>
</evidence>
<keyword evidence="2" id="KW-0805">Transcription regulation</keyword>
<dbReference type="InterPro" id="IPR050176">
    <property type="entry name" value="LTTR"/>
</dbReference>
<dbReference type="InterPro" id="IPR005119">
    <property type="entry name" value="LysR_subst-bd"/>
</dbReference>
<comment type="caution">
    <text evidence="6">The sequence shown here is derived from an EMBL/GenBank/DDBJ whole genome shotgun (WGS) entry which is preliminary data.</text>
</comment>
<dbReference type="Gene3D" id="1.10.10.10">
    <property type="entry name" value="Winged helix-like DNA-binding domain superfamily/Winged helix DNA-binding domain"/>
    <property type="match status" value="1"/>
</dbReference>
<sequence length="294" mass="31952">MIPGALDLDLLRTYVMACQLGSLSRTAEQAGRAQSAVSTQMRRLEEMIGQRLLHRTGRGVIPTTEGEVLLGYAKRILALSDEAASKLGHTNQQGVLHIGLAEEIAVRALPDALGRFHRGFPDIQLDVTVDHSPAIAQLWTDAAVDLAITTTAAVSDEPLQTWTIELQWVAGIDFILAPDSPVPLITYAEPCLWRKRMLDALTERQQNYRITFTSQSSAAIQAAVENNLGVALLGPECIRPASMRCLSTADGLPAPLAVQYGLYARHERHSTCAAAVRTFIDTLVPLRNAGPRTI</sequence>
<evidence type="ECO:0000259" key="5">
    <source>
        <dbReference type="PROSITE" id="PS50931"/>
    </source>
</evidence>
<reference evidence="6 7" key="1">
    <citation type="submission" date="2015-06" db="EMBL/GenBank/DDBJ databases">
        <title>Improved classification and identification of acetic acid bacteria using matrix-assisted laser desorption/ionization time-of-flight mass spectrometry; Gluconobacter nephelii and Gluconobacter uchimurae are later heterotypic synonyms of Gluconobacter japonicus and Gluconobacter oxydans, respectively.</title>
        <authorList>
            <person name="Li L."/>
            <person name="Cleenwerck I."/>
            <person name="De Vuyst L."/>
            <person name="Vandamme P."/>
        </authorList>
    </citation>
    <scope>NUCLEOTIDE SEQUENCE [LARGE SCALE GENOMIC DNA]</scope>
    <source>
        <strain evidence="6 7">LMG 1552</strain>
    </source>
</reference>
<dbReference type="EMBL" id="LHZF01000158">
    <property type="protein sequence ID" value="KXV16389.1"/>
    <property type="molecule type" value="Genomic_DNA"/>
</dbReference>
<dbReference type="Pfam" id="PF00126">
    <property type="entry name" value="HTH_1"/>
    <property type="match status" value="1"/>
</dbReference>
<dbReference type="Proteomes" id="UP000075526">
    <property type="component" value="Unassembled WGS sequence"/>
</dbReference>
<dbReference type="InterPro" id="IPR000847">
    <property type="entry name" value="LysR_HTH_N"/>
</dbReference>
<dbReference type="GO" id="GO:0003700">
    <property type="term" value="F:DNA-binding transcription factor activity"/>
    <property type="evidence" value="ECO:0007669"/>
    <property type="project" value="InterPro"/>
</dbReference>
<name>A0A149RPZ1_9PROT</name>
<dbReference type="PATRIC" id="fig|178901.13.peg.916"/>
<dbReference type="SUPFAM" id="SSF46785">
    <property type="entry name" value="Winged helix' DNA-binding domain"/>
    <property type="match status" value="1"/>
</dbReference>
<dbReference type="PANTHER" id="PTHR30579:SF7">
    <property type="entry name" value="HTH-TYPE TRANSCRIPTIONAL REGULATOR LRHA-RELATED"/>
    <property type="match status" value="1"/>
</dbReference>
<dbReference type="AlphaFoldDB" id="A0A149RPZ1"/>
<dbReference type="SUPFAM" id="SSF53850">
    <property type="entry name" value="Periplasmic binding protein-like II"/>
    <property type="match status" value="1"/>
</dbReference>
<keyword evidence="3" id="KW-0238">DNA-binding</keyword>
<evidence type="ECO:0000256" key="2">
    <source>
        <dbReference type="ARBA" id="ARBA00023015"/>
    </source>
</evidence>
<proteinExistence type="inferred from homology"/>
<dbReference type="Gene3D" id="3.40.190.10">
    <property type="entry name" value="Periplasmic binding protein-like II"/>
    <property type="match status" value="2"/>
</dbReference>
<evidence type="ECO:0000256" key="3">
    <source>
        <dbReference type="ARBA" id="ARBA00023125"/>
    </source>
</evidence>
<comment type="similarity">
    <text evidence="1">Belongs to the LysR transcriptional regulatory family.</text>
</comment>
<keyword evidence="4" id="KW-0804">Transcription</keyword>
<dbReference type="PANTHER" id="PTHR30579">
    <property type="entry name" value="TRANSCRIPTIONAL REGULATOR"/>
    <property type="match status" value="1"/>
</dbReference>
<organism evidence="6 7">
    <name type="scientific">Acetobacter malorum</name>
    <dbReference type="NCBI Taxonomy" id="178901"/>
    <lineage>
        <taxon>Bacteria</taxon>
        <taxon>Pseudomonadati</taxon>
        <taxon>Pseudomonadota</taxon>
        <taxon>Alphaproteobacteria</taxon>
        <taxon>Acetobacterales</taxon>
        <taxon>Acetobacteraceae</taxon>
        <taxon>Acetobacter</taxon>
    </lineage>
</organism>
<evidence type="ECO:0000313" key="7">
    <source>
        <dbReference type="Proteomes" id="UP000075526"/>
    </source>
</evidence>
<gene>
    <name evidence="6" type="ORF">AD933_06540</name>
</gene>
<dbReference type="InterPro" id="IPR036388">
    <property type="entry name" value="WH-like_DNA-bd_sf"/>
</dbReference>
<accession>A0A149RPZ1</accession>
<dbReference type="Pfam" id="PF03466">
    <property type="entry name" value="LysR_substrate"/>
    <property type="match status" value="1"/>
</dbReference>
<dbReference type="RefSeq" id="WP_061508024.1">
    <property type="nucleotide sequence ID" value="NZ_LHZF01000158.1"/>
</dbReference>
<evidence type="ECO:0000313" key="6">
    <source>
        <dbReference type="EMBL" id="KXV16389.1"/>
    </source>
</evidence>
<dbReference type="GO" id="GO:0003677">
    <property type="term" value="F:DNA binding"/>
    <property type="evidence" value="ECO:0007669"/>
    <property type="project" value="UniProtKB-KW"/>
</dbReference>
<feature type="domain" description="HTH lysR-type" evidence="5">
    <location>
        <begin position="6"/>
        <end position="63"/>
    </location>
</feature>
<dbReference type="PROSITE" id="PS50931">
    <property type="entry name" value="HTH_LYSR"/>
    <property type="match status" value="1"/>
</dbReference>
<protein>
    <submittedName>
        <fullName evidence="6">LysR family transcriptional regulator</fullName>
    </submittedName>
</protein>
<evidence type="ECO:0000256" key="4">
    <source>
        <dbReference type="ARBA" id="ARBA00023163"/>
    </source>
</evidence>